<dbReference type="AlphaFoldDB" id="A0A498R165"/>
<name>A0A498R165_9FIRM</name>
<dbReference type="RefSeq" id="WP_165865919.1">
    <property type="nucleotide sequence ID" value="NZ_UPPP01000062.1"/>
</dbReference>
<evidence type="ECO:0000313" key="1">
    <source>
        <dbReference type="EMBL" id="VBB06316.1"/>
    </source>
</evidence>
<dbReference type="EMBL" id="UPPP01000062">
    <property type="protein sequence ID" value="VBB06316.1"/>
    <property type="molecule type" value="Genomic_DNA"/>
</dbReference>
<keyword evidence="2" id="KW-1185">Reference proteome</keyword>
<protein>
    <submittedName>
        <fullName evidence="1">Uncharacterized protein</fullName>
    </submittedName>
</protein>
<dbReference type="Proteomes" id="UP000277811">
    <property type="component" value="Unassembled WGS sequence"/>
</dbReference>
<gene>
    <name evidence="1" type="ORF">LUCI_1547</name>
</gene>
<evidence type="ECO:0000313" key="2">
    <source>
        <dbReference type="Proteomes" id="UP000277811"/>
    </source>
</evidence>
<proteinExistence type="predicted"/>
<reference evidence="1 2" key="1">
    <citation type="submission" date="2018-06" db="EMBL/GenBank/DDBJ databases">
        <authorList>
            <person name="Strepis N."/>
        </authorList>
    </citation>
    <scope>NUCLEOTIDE SEQUENCE [LARGE SCALE GENOMIC DNA]</scope>
    <source>
        <strain evidence="1">LUCI</strain>
    </source>
</reference>
<accession>A0A498R165</accession>
<organism evidence="1 2">
    <name type="scientific">Lucifera butyrica</name>
    <dbReference type="NCBI Taxonomy" id="1351585"/>
    <lineage>
        <taxon>Bacteria</taxon>
        <taxon>Bacillati</taxon>
        <taxon>Bacillota</taxon>
        <taxon>Negativicutes</taxon>
        <taxon>Veillonellales</taxon>
        <taxon>Veillonellaceae</taxon>
        <taxon>Lucifera</taxon>
    </lineage>
</organism>
<sequence>MKAYKIYVDGIDSGQVVKAENYSCAYLEALRMAQIREFNRDISLKEI</sequence>